<dbReference type="PRINTS" id="PR00982">
    <property type="entry name" value="TRNASYNTHLYS"/>
</dbReference>
<dbReference type="InterPro" id="IPR006195">
    <property type="entry name" value="aa-tRNA-synth_II"/>
</dbReference>
<organism evidence="5 6">
    <name type="scientific">Candidatus Mcinerneyibacterium aminivorans</name>
    <dbReference type="NCBI Taxonomy" id="2703815"/>
    <lineage>
        <taxon>Bacteria</taxon>
        <taxon>Candidatus Macinerneyibacteriota</taxon>
        <taxon>Candidatus Mcinerneyibacteria</taxon>
        <taxon>Candidatus Mcinerneyibacteriales</taxon>
        <taxon>Candidatus Mcinerneyibacteriaceae</taxon>
        <taxon>Candidatus Mcinerneyibacterium</taxon>
    </lineage>
</organism>
<dbReference type="InterPro" id="IPR004525">
    <property type="entry name" value="EpmA"/>
</dbReference>
<dbReference type="PANTHER" id="PTHR42918">
    <property type="entry name" value="LYSYL-TRNA SYNTHETASE"/>
    <property type="match status" value="1"/>
</dbReference>
<dbReference type="PANTHER" id="PTHR42918:SF6">
    <property type="entry name" value="ELONGATION FACTOR P--(R)-BETA-LYSINE LIGASE"/>
    <property type="match status" value="1"/>
</dbReference>
<feature type="domain" description="Aminoacyl-transfer RNA synthetases class-II family profile" evidence="4">
    <location>
        <begin position="93"/>
        <end position="379"/>
    </location>
</feature>
<protein>
    <submittedName>
        <fullName evidence="5">EF-P lysine aminoacylase GenX</fullName>
    </submittedName>
</protein>
<keyword evidence="6" id="KW-1185">Reference proteome</keyword>
<dbReference type="GO" id="GO:0005829">
    <property type="term" value="C:cytosol"/>
    <property type="evidence" value="ECO:0007669"/>
    <property type="project" value="TreeGrafter"/>
</dbReference>
<dbReference type="Proteomes" id="UP000324143">
    <property type="component" value="Unassembled WGS sequence"/>
</dbReference>
<dbReference type="GO" id="GO:0006430">
    <property type="term" value="P:lysyl-tRNA aminoacylation"/>
    <property type="evidence" value="ECO:0007669"/>
    <property type="project" value="InterPro"/>
</dbReference>
<reference evidence="5" key="1">
    <citation type="submission" date="2019-08" db="EMBL/GenBank/DDBJ databases">
        <title>Genomic characterization of a novel candidate phylum (ARYD3) from a high temperature, high salinity tertiary oil reservoir in north central Oklahoma, USA.</title>
        <authorList>
            <person name="Youssef N.H."/>
            <person name="Yadav A."/>
            <person name="Elshahed M.S."/>
        </authorList>
    </citation>
    <scope>NUCLEOTIDE SEQUENCE [LARGE SCALE GENOMIC DNA]</scope>
    <source>
        <strain evidence="5">ARYD3</strain>
    </source>
</reference>
<evidence type="ECO:0000256" key="3">
    <source>
        <dbReference type="ARBA" id="ARBA00022840"/>
    </source>
</evidence>
<evidence type="ECO:0000313" key="5">
    <source>
        <dbReference type="EMBL" id="TYB31003.1"/>
    </source>
</evidence>
<dbReference type="PROSITE" id="PS50862">
    <property type="entry name" value="AA_TRNA_LIGASE_II"/>
    <property type="match status" value="1"/>
</dbReference>
<dbReference type="GO" id="GO:0005524">
    <property type="term" value="F:ATP binding"/>
    <property type="evidence" value="ECO:0007669"/>
    <property type="project" value="UniProtKB-KW"/>
</dbReference>
<dbReference type="Gene3D" id="3.30.930.10">
    <property type="entry name" value="Bira Bifunctional Protein, Domain 2"/>
    <property type="match status" value="1"/>
</dbReference>
<dbReference type="InterPro" id="IPR004364">
    <property type="entry name" value="Aa-tRNA-synt_II"/>
</dbReference>
<dbReference type="GO" id="GO:0004824">
    <property type="term" value="F:lysine-tRNA ligase activity"/>
    <property type="evidence" value="ECO:0007669"/>
    <property type="project" value="InterPro"/>
</dbReference>
<evidence type="ECO:0000259" key="4">
    <source>
        <dbReference type="PROSITE" id="PS50862"/>
    </source>
</evidence>
<dbReference type="Pfam" id="PF00152">
    <property type="entry name" value="tRNA-synt_2"/>
    <property type="match status" value="1"/>
</dbReference>
<dbReference type="InterPro" id="IPR018149">
    <property type="entry name" value="Lys-tRNA-synth_II_C"/>
</dbReference>
<gene>
    <name evidence="5" type="primary">genX</name>
    <name evidence="5" type="ORF">FXF47_06150</name>
</gene>
<dbReference type="GO" id="GO:0000049">
    <property type="term" value="F:tRNA binding"/>
    <property type="evidence" value="ECO:0007669"/>
    <property type="project" value="TreeGrafter"/>
</dbReference>
<dbReference type="NCBIfam" id="TIGR00462">
    <property type="entry name" value="genX"/>
    <property type="match status" value="1"/>
</dbReference>
<evidence type="ECO:0000313" key="6">
    <source>
        <dbReference type="Proteomes" id="UP000324143"/>
    </source>
</evidence>
<name>A0A5D0MHA6_9BACT</name>
<evidence type="ECO:0000256" key="1">
    <source>
        <dbReference type="ARBA" id="ARBA00022598"/>
    </source>
</evidence>
<dbReference type="EMBL" id="VSIX01000058">
    <property type="protein sequence ID" value="TYB31003.1"/>
    <property type="molecule type" value="Genomic_DNA"/>
</dbReference>
<keyword evidence="2" id="KW-0547">Nucleotide-binding</keyword>
<evidence type="ECO:0000256" key="2">
    <source>
        <dbReference type="ARBA" id="ARBA00022741"/>
    </source>
</evidence>
<dbReference type="SUPFAM" id="SSF55681">
    <property type="entry name" value="Class II aaRS and biotin synthetases"/>
    <property type="match status" value="1"/>
</dbReference>
<dbReference type="InterPro" id="IPR045864">
    <property type="entry name" value="aa-tRNA-synth_II/BPL/LPL"/>
</dbReference>
<sequence length="383" mass="45748">MKIYGRFLGSFKNNFLISETNYYRLKIQADVKPHNFDIIEITGYRDKDFIVAEKIKIIKEGQEIGGTENWKKIIYDTETKEEHIKMQKSIQKIRNFFLKKDFLEVYTPILVKYPAMEPNLDSFETKFEKKEKLYLHTSPEYFMKKLLTAGLYRRIFEITPVFRNNELGKMHNPEFLMLEWYRMFKSYDVLMEDLLELVRYLIEDSKINYLSREVDITDYKKITVRKAFQKYADIDLDDLIKNRDNWKEKFFELMVNKIEPNLGWKQPTVLYEYPKEMAALAKLKETDKSVAKRFEFYIAGIELANCFEELNDPKRQLERFKEQKTERVSAKLKNYPIDKTFINALKIGMPPSSGGALGLNRLLMIIFNKKNIRKTLLFPFTDL</sequence>
<keyword evidence="1" id="KW-0436">Ligase</keyword>
<dbReference type="NCBIfam" id="NF006828">
    <property type="entry name" value="PRK09350.1"/>
    <property type="match status" value="1"/>
</dbReference>
<keyword evidence="3" id="KW-0067">ATP-binding</keyword>
<accession>A0A5D0MHA6</accession>
<proteinExistence type="predicted"/>
<dbReference type="AlphaFoldDB" id="A0A5D0MHA6"/>
<comment type="caution">
    <text evidence="5">The sequence shown here is derived from an EMBL/GenBank/DDBJ whole genome shotgun (WGS) entry which is preliminary data.</text>
</comment>